<keyword evidence="3" id="KW-1185">Reference proteome</keyword>
<organism evidence="2 3">
    <name type="scientific">Eutrema salsugineum</name>
    <name type="common">Saltwater cress</name>
    <name type="synonym">Sisymbrium salsugineum</name>
    <dbReference type="NCBI Taxonomy" id="72664"/>
    <lineage>
        <taxon>Eukaryota</taxon>
        <taxon>Viridiplantae</taxon>
        <taxon>Streptophyta</taxon>
        <taxon>Embryophyta</taxon>
        <taxon>Tracheophyta</taxon>
        <taxon>Spermatophyta</taxon>
        <taxon>Magnoliopsida</taxon>
        <taxon>eudicotyledons</taxon>
        <taxon>Gunneridae</taxon>
        <taxon>Pentapetalae</taxon>
        <taxon>rosids</taxon>
        <taxon>malvids</taxon>
        <taxon>Brassicales</taxon>
        <taxon>Brassicaceae</taxon>
        <taxon>Eutremeae</taxon>
        <taxon>Eutrema</taxon>
    </lineage>
</organism>
<evidence type="ECO:0000313" key="2">
    <source>
        <dbReference type="EMBL" id="ESQ42858.1"/>
    </source>
</evidence>
<evidence type="ECO:0000313" key="3">
    <source>
        <dbReference type="Proteomes" id="UP000030689"/>
    </source>
</evidence>
<protein>
    <recommendedName>
        <fullName evidence="1">Ubiquitin-like domain-containing protein</fullName>
    </recommendedName>
</protein>
<dbReference type="Pfam" id="PF11976">
    <property type="entry name" value="Rad60-SLD"/>
    <property type="match status" value="1"/>
</dbReference>
<dbReference type="AlphaFoldDB" id="V4LSJ9"/>
<dbReference type="PANTHER" id="PTHR10562">
    <property type="entry name" value="SMALL UBIQUITIN-RELATED MODIFIER"/>
    <property type="match status" value="1"/>
</dbReference>
<gene>
    <name evidence="2" type="ORF">EUTSA_v10015519mg</name>
</gene>
<evidence type="ECO:0000259" key="1">
    <source>
        <dbReference type="PROSITE" id="PS50053"/>
    </source>
</evidence>
<dbReference type="PROSITE" id="PS50053">
    <property type="entry name" value="UBIQUITIN_2"/>
    <property type="match status" value="1"/>
</dbReference>
<dbReference type="InterPro" id="IPR029071">
    <property type="entry name" value="Ubiquitin-like_domsf"/>
</dbReference>
<reference evidence="2 3" key="1">
    <citation type="journal article" date="2013" name="Front. Plant Sci.">
        <title>The Reference Genome of the Halophytic Plant Eutrema salsugineum.</title>
        <authorList>
            <person name="Yang R."/>
            <person name="Jarvis D.E."/>
            <person name="Chen H."/>
            <person name="Beilstein M.A."/>
            <person name="Grimwood J."/>
            <person name="Jenkins J."/>
            <person name="Shu S."/>
            <person name="Prochnik S."/>
            <person name="Xin M."/>
            <person name="Ma C."/>
            <person name="Schmutz J."/>
            <person name="Wing R.A."/>
            <person name="Mitchell-Olds T."/>
            <person name="Schumaker K.S."/>
            <person name="Wang X."/>
        </authorList>
    </citation>
    <scope>NUCLEOTIDE SEQUENCE [LARGE SCALE GENOMIC DNA]</scope>
</reference>
<dbReference type="Gramene" id="ESQ42858">
    <property type="protein sequence ID" value="ESQ42858"/>
    <property type="gene ID" value="EUTSA_v10015519mg"/>
</dbReference>
<dbReference type="STRING" id="72664.V4LSJ9"/>
<proteinExistence type="predicted"/>
<sequence>MSASDEKKPSVPSSHVTVSISTQKKEMSVYFRIKKDVELCKMMKAYCDKFGIEMSTLRFHFDGDRIKPNQTPSELGLEDGDEIDAFFDQDGGRSFCYRY</sequence>
<name>V4LSJ9_EUTSA</name>
<dbReference type="InterPro" id="IPR000626">
    <property type="entry name" value="Ubiquitin-like_dom"/>
</dbReference>
<dbReference type="InterPro" id="IPR022617">
    <property type="entry name" value="Rad60/SUMO-like_dom"/>
</dbReference>
<dbReference type="OMA" id="KMMHAYS"/>
<accession>V4LSJ9</accession>
<dbReference type="KEGG" id="eus:EUTSA_v10015519mg"/>
<dbReference type="eggNOG" id="KOG1769">
    <property type="taxonomic scope" value="Eukaryota"/>
</dbReference>
<dbReference type="SUPFAM" id="SSF54236">
    <property type="entry name" value="Ubiquitin-like"/>
    <property type="match status" value="1"/>
</dbReference>
<dbReference type="Proteomes" id="UP000030689">
    <property type="component" value="Unassembled WGS sequence"/>
</dbReference>
<feature type="domain" description="Ubiquitin-like" evidence="1">
    <location>
        <begin position="14"/>
        <end position="92"/>
    </location>
</feature>
<dbReference type="EMBL" id="KI517464">
    <property type="protein sequence ID" value="ESQ42858.1"/>
    <property type="molecule type" value="Genomic_DNA"/>
</dbReference>
<dbReference type="Gene3D" id="3.10.20.90">
    <property type="entry name" value="Phosphatidylinositol 3-kinase Catalytic Subunit, Chain A, domain 1"/>
    <property type="match status" value="1"/>
</dbReference>